<gene>
    <name evidence="10" type="ORF">CTEN210_06120</name>
</gene>
<name>A0AAD3CPV8_9STRA</name>
<protein>
    <recommendedName>
        <fullName evidence="2">Circumsporozoite protein</fullName>
    </recommendedName>
</protein>
<keyword evidence="8" id="KW-0472">Membrane</keyword>
<feature type="region of interest" description="Disordered" evidence="7">
    <location>
        <begin position="417"/>
        <end position="464"/>
    </location>
</feature>
<sequence length="541" mass="58958">MSGRHKIILSQQWTILFFTVTLVLQTIVHASNSHCSDSVESCSWIRDQDESNIFKACQNLDTRDQCMISCGICCADNPFYRLTTSTGESQSCSWLAGYRSRKEKYCNGQTATECARSCDYCMDYVPLTAEPSVHPSSIPSIRPSPSPSHTPSVSPTFTPSSIPSVTKSATPSSFPSMKPSIRPSASPTVSPSARPSSLPSLIPSREKSVHPTSSSAPSSYPTFRPSGRPTSTPTAFCRNNDSYDVVYKGQTQSCSWIRDQDESNIFKACQNLDTRDQCMISCGICCADNPFYRLTTSTGESQSCSWLAGYRSRKEKYCNGQTATECARSCDYCMDYVPLTAEPSVHPSSIPSIRPTTAPTVTKTSAPSMRHSQSPSAVPTFYPSILPTTTPSVSSSVNPSVSPSFLPSFYPSVKLSSQPSSLPSQRPSIRPSISPSFLASTSPSIKPSESPLKSPSSRPSENESLDLALGTKTMDDSTTSYEISTILLITLLVTLFVAGAVVAYFRDKENPKVVHMDFVEDIDDHIAIQNSFLEIVVNRKQ</sequence>
<comment type="function">
    <text evidence="6">Essential sporozoite protein. In the mosquito vector, required for sporozoite development in the oocyst, migration through the vector hemolymph and entry into the vector salivary glands. In the vertebrate host, required for sporozoite migration through the host dermis and infection of host hepatocytes. Binds to highly sulfated heparan sulfate proteoglycans (HSPGs) on the surface of host hepatocytes.</text>
</comment>
<evidence type="ECO:0000256" key="4">
    <source>
        <dbReference type="ARBA" id="ARBA00022737"/>
    </source>
</evidence>
<feature type="compositionally biased region" description="Polar residues" evidence="7">
    <location>
        <begin position="166"/>
        <end position="175"/>
    </location>
</feature>
<comment type="function">
    <text evidence="5">In the vertebrate host, binds to highly sulfated heparan sulfate proteoglycans (HSPGs) on the surface of host hepatocytes and is required for sporozoite invasion of the host hepatocytes.</text>
</comment>
<keyword evidence="11" id="KW-1185">Reference proteome</keyword>
<feature type="compositionally biased region" description="Low complexity" evidence="7">
    <location>
        <begin position="190"/>
        <end position="203"/>
    </location>
</feature>
<accession>A0AAD3CPV8</accession>
<feature type="region of interest" description="Disordered" evidence="7">
    <location>
        <begin position="346"/>
        <end position="380"/>
    </location>
</feature>
<feature type="transmembrane region" description="Helical" evidence="8">
    <location>
        <begin position="483"/>
        <end position="505"/>
    </location>
</feature>
<evidence type="ECO:0000256" key="2">
    <source>
        <dbReference type="ARBA" id="ARBA00021911"/>
    </source>
</evidence>
<keyword evidence="4" id="KW-0677">Repeat</keyword>
<evidence type="ECO:0000256" key="6">
    <source>
        <dbReference type="ARBA" id="ARBA00045806"/>
    </source>
</evidence>
<feature type="signal peptide" evidence="9">
    <location>
        <begin position="1"/>
        <end position="30"/>
    </location>
</feature>
<evidence type="ECO:0000256" key="7">
    <source>
        <dbReference type="SAM" id="MobiDB-lite"/>
    </source>
</evidence>
<feature type="chain" id="PRO_5042128821" description="Circumsporozoite protein" evidence="9">
    <location>
        <begin position="31"/>
        <end position="541"/>
    </location>
</feature>
<dbReference type="Proteomes" id="UP001054902">
    <property type="component" value="Unassembled WGS sequence"/>
</dbReference>
<dbReference type="PANTHER" id="PTHR44826:SF3">
    <property type="entry name" value="SPORE COAT PROTEIN SP85"/>
    <property type="match status" value="1"/>
</dbReference>
<keyword evidence="3" id="KW-0748">Sporozoite</keyword>
<dbReference type="EMBL" id="BLLK01000038">
    <property type="protein sequence ID" value="GFH49644.1"/>
    <property type="molecule type" value="Genomic_DNA"/>
</dbReference>
<evidence type="ECO:0000313" key="11">
    <source>
        <dbReference type="Proteomes" id="UP001054902"/>
    </source>
</evidence>
<keyword evidence="9" id="KW-0732">Signal</keyword>
<feature type="compositionally biased region" description="Low complexity" evidence="7">
    <location>
        <begin position="210"/>
        <end position="221"/>
    </location>
</feature>
<evidence type="ECO:0000256" key="1">
    <source>
        <dbReference type="ARBA" id="ARBA00006241"/>
    </source>
</evidence>
<evidence type="ECO:0000256" key="5">
    <source>
        <dbReference type="ARBA" id="ARBA00033726"/>
    </source>
</evidence>
<dbReference type="PRINTS" id="PR01217">
    <property type="entry name" value="PRICHEXTENSN"/>
</dbReference>
<feature type="compositionally biased region" description="Polar residues" evidence="7">
    <location>
        <begin position="346"/>
        <end position="377"/>
    </location>
</feature>
<proteinExistence type="inferred from homology"/>
<evidence type="ECO:0000256" key="8">
    <source>
        <dbReference type="SAM" id="Phobius"/>
    </source>
</evidence>
<comment type="similarity">
    <text evidence="1">Belongs to the plasmodium circumsporozoite protein family.</text>
</comment>
<keyword evidence="8" id="KW-1133">Transmembrane helix</keyword>
<dbReference type="InterPro" id="IPR051860">
    <property type="entry name" value="Plasmodium_CSP_Invasion"/>
</dbReference>
<evidence type="ECO:0000256" key="3">
    <source>
        <dbReference type="ARBA" id="ARBA00022522"/>
    </source>
</evidence>
<feature type="compositionally biased region" description="Low complexity" evidence="7">
    <location>
        <begin position="417"/>
        <end position="459"/>
    </location>
</feature>
<dbReference type="PANTHER" id="PTHR44826">
    <property type="entry name" value="SPORE COAT PROTEIN SP85"/>
    <property type="match status" value="1"/>
</dbReference>
<dbReference type="AlphaFoldDB" id="A0AAD3CPV8"/>
<evidence type="ECO:0000313" key="10">
    <source>
        <dbReference type="EMBL" id="GFH49644.1"/>
    </source>
</evidence>
<reference evidence="10 11" key="1">
    <citation type="journal article" date="2021" name="Sci. Rep.">
        <title>The genome of the diatom Chaetoceros tenuissimus carries an ancient integrated fragment of an extant virus.</title>
        <authorList>
            <person name="Hongo Y."/>
            <person name="Kimura K."/>
            <person name="Takaki Y."/>
            <person name="Yoshida Y."/>
            <person name="Baba S."/>
            <person name="Kobayashi G."/>
            <person name="Nagasaki K."/>
            <person name="Hano T."/>
            <person name="Tomaru Y."/>
        </authorList>
    </citation>
    <scope>NUCLEOTIDE SEQUENCE [LARGE SCALE GENOMIC DNA]</scope>
    <source>
        <strain evidence="10 11">NIES-3715</strain>
    </source>
</reference>
<feature type="region of interest" description="Disordered" evidence="7">
    <location>
        <begin position="133"/>
        <end position="235"/>
    </location>
</feature>
<keyword evidence="8" id="KW-0812">Transmembrane</keyword>
<evidence type="ECO:0000256" key="9">
    <source>
        <dbReference type="SAM" id="SignalP"/>
    </source>
</evidence>
<feature type="compositionally biased region" description="Low complexity" evidence="7">
    <location>
        <begin position="149"/>
        <end position="165"/>
    </location>
</feature>
<comment type="caution">
    <text evidence="10">The sequence shown here is derived from an EMBL/GenBank/DDBJ whole genome shotgun (WGS) entry which is preliminary data.</text>
</comment>
<organism evidence="10 11">
    <name type="scientific">Chaetoceros tenuissimus</name>
    <dbReference type="NCBI Taxonomy" id="426638"/>
    <lineage>
        <taxon>Eukaryota</taxon>
        <taxon>Sar</taxon>
        <taxon>Stramenopiles</taxon>
        <taxon>Ochrophyta</taxon>
        <taxon>Bacillariophyta</taxon>
        <taxon>Coscinodiscophyceae</taxon>
        <taxon>Chaetocerotophycidae</taxon>
        <taxon>Chaetocerotales</taxon>
        <taxon>Chaetocerotaceae</taxon>
        <taxon>Chaetoceros</taxon>
    </lineage>
</organism>